<accession>A0A7S0M4L5</accession>
<sequence length="102" mass="10800">MEASAIADENRAGVRRLARPAAPPRALESPSLRCGALRAHRRPKICRHTVDRHRAEGARRISTLRGVSVPSAAPPNGPGLAVEPPASGVAALCSGRDRRREG</sequence>
<proteinExistence type="predicted"/>
<feature type="region of interest" description="Disordered" evidence="1">
    <location>
        <begin position="1"/>
        <end position="28"/>
    </location>
</feature>
<dbReference type="EMBL" id="HBEZ01015959">
    <property type="protein sequence ID" value="CAD8631161.1"/>
    <property type="molecule type" value="Transcribed_RNA"/>
</dbReference>
<feature type="region of interest" description="Disordered" evidence="1">
    <location>
        <begin position="67"/>
        <end position="102"/>
    </location>
</feature>
<protein>
    <submittedName>
        <fullName evidence="2">Uncharacterized protein</fullName>
    </submittedName>
</protein>
<name>A0A7S0M4L5_9CRYP</name>
<evidence type="ECO:0000313" key="2">
    <source>
        <dbReference type="EMBL" id="CAD8631161.1"/>
    </source>
</evidence>
<gene>
    <name evidence="2" type="ORF">CCUR1050_LOCUS8840</name>
</gene>
<organism evidence="2">
    <name type="scientific">Cryptomonas curvata</name>
    <dbReference type="NCBI Taxonomy" id="233186"/>
    <lineage>
        <taxon>Eukaryota</taxon>
        <taxon>Cryptophyceae</taxon>
        <taxon>Cryptomonadales</taxon>
        <taxon>Cryptomonadaceae</taxon>
        <taxon>Cryptomonas</taxon>
    </lineage>
</organism>
<reference evidence="2" key="1">
    <citation type="submission" date="2021-01" db="EMBL/GenBank/DDBJ databases">
        <authorList>
            <person name="Corre E."/>
            <person name="Pelletier E."/>
            <person name="Niang G."/>
            <person name="Scheremetjew M."/>
            <person name="Finn R."/>
            <person name="Kale V."/>
            <person name="Holt S."/>
            <person name="Cochrane G."/>
            <person name="Meng A."/>
            <person name="Brown T."/>
            <person name="Cohen L."/>
        </authorList>
    </citation>
    <scope>NUCLEOTIDE SEQUENCE</scope>
    <source>
        <strain evidence="2">CCAP979/52</strain>
    </source>
</reference>
<dbReference type="AlphaFoldDB" id="A0A7S0M4L5"/>
<evidence type="ECO:0000256" key="1">
    <source>
        <dbReference type="SAM" id="MobiDB-lite"/>
    </source>
</evidence>